<name>A0A6A7Y5U5_9HYPH</name>
<gene>
    <name evidence="2" type="ORF">F0357_10455</name>
</gene>
<protein>
    <submittedName>
        <fullName evidence="2">TniQ family protein</fullName>
    </submittedName>
</protein>
<feature type="domain" description="TniQ" evidence="1">
    <location>
        <begin position="25"/>
        <end position="165"/>
    </location>
</feature>
<comment type="caution">
    <text evidence="2">The sequence shown here is derived from an EMBL/GenBank/DDBJ whole genome shotgun (WGS) entry which is preliminary data.</text>
</comment>
<evidence type="ECO:0000313" key="3">
    <source>
        <dbReference type="Proteomes" id="UP000332515"/>
    </source>
</evidence>
<dbReference type="Proteomes" id="UP000332515">
    <property type="component" value="Unassembled WGS sequence"/>
</dbReference>
<dbReference type="Pfam" id="PF06527">
    <property type="entry name" value="TniQ"/>
    <property type="match status" value="1"/>
</dbReference>
<reference evidence="2 3" key="1">
    <citation type="submission" date="2019-09" db="EMBL/GenBank/DDBJ databases">
        <title>Segnochrobactrum spirostomi gen. nov., sp. nov., isolated from the ciliate Spirostomum cf. yagiui and description of a novel family, Segnochrobactraceae fam. nov. within the order Rhizobiales of the class Alphaproteobacteria.</title>
        <authorList>
            <person name="Akter S."/>
            <person name="Shazib S.U.A."/>
            <person name="Shin M.K."/>
        </authorList>
    </citation>
    <scope>NUCLEOTIDE SEQUENCE [LARGE SCALE GENOMIC DNA]</scope>
    <source>
        <strain evidence="2 3">Sp-1</strain>
    </source>
</reference>
<dbReference type="InterPro" id="IPR009492">
    <property type="entry name" value="TniQ"/>
</dbReference>
<sequence>MITEVEAIFRRWKESSDPTKARPWPFRPQPRHDELLSSWFLRAAQGLELKPYTLAHMTWQSTPPVLTRDIDNLADPRVVGGMAAKTDTPIDRAWGTTLAAFDGSLVESYVPGGRNAWVLQLGVWHRIRNLAGLQFCPACLAETAYFKRAWRIGFVTCCAVHGVKLLDRCGECGGTVEPHRSLAICSCSRCGADLREGARVRAGRRVVKLQAHASAILARGWGYLGENIFSWSHLYFETLRIIAKALAHGPRSEALRRVVARRYGGDPSPFPWSSGRSLEHFSVHDRYRLVDLVAPLLKEWPTRLVEACREARMWRSWIIHDDPCPPYALASIVNEHLSLGSYKPSEVEIRAALAYLDRIGGPISKAKLVRLIGDCEAVDAIMQVEANNRL</sequence>
<evidence type="ECO:0000313" key="2">
    <source>
        <dbReference type="EMBL" id="MQT13062.1"/>
    </source>
</evidence>
<proteinExistence type="predicted"/>
<dbReference type="EMBL" id="VWNA01000001">
    <property type="protein sequence ID" value="MQT13062.1"/>
    <property type="molecule type" value="Genomic_DNA"/>
</dbReference>
<keyword evidence="3" id="KW-1185">Reference proteome</keyword>
<dbReference type="AlphaFoldDB" id="A0A6A7Y5U5"/>
<organism evidence="2 3">
    <name type="scientific">Segnochrobactrum spirostomi</name>
    <dbReference type="NCBI Taxonomy" id="2608987"/>
    <lineage>
        <taxon>Bacteria</taxon>
        <taxon>Pseudomonadati</taxon>
        <taxon>Pseudomonadota</taxon>
        <taxon>Alphaproteobacteria</taxon>
        <taxon>Hyphomicrobiales</taxon>
        <taxon>Segnochrobactraceae</taxon>
        <taxon>Segnochrobactrum</taxon>
    </lineage>
</organism>
<evidence type="ECO:0000259" key="1">
    <source>
        <dbReference type="Pfam" id="PF06527"/>
    </source>
</evidence>
<accession>A0A6A7Y5U5</accession>